<dbReference type="InterPro" id="IPR006675">
    <property type="entry name" value="HDIG_dom"/>
</dbReference>
<dbReference type="SUPFAM" id="SSF109604">
    <property type="entry name" value="HD-domain/PDEase-like"/>
    <property type="match status" value="1"/>
</dbReference>
<keyword evidence="1" id="KW-0547">Nucleotide-binding</keyword>
<dbReference type="CDD" id="cd00077">
    <property type="entry name" value="HDc"/>
    <property type="match status" value="1"/>
</dbReference>
<evidence type="ECO:0000259" key="2">
    <source>
        <dbReference type="Pfam" id="PF01966"/>
    </source>
</evidence>
<protein>
    <submittedName>
        <fullName evidence="3">Nucleotidyltransferase with HDIG domain</fullName>
    </submittedName>
</protein>
<dbReference type="AlphaFoldDB" id="A0A9Q5CN95"/>
<reference evidence="3" key="1">
    <citation type="submission" date="2020-05" db="EMBL/GenBank/DDBJ databases">
        <title>Genomic insights into acetone-butanol-ethanol (ABE) fermentation by sequencing solventogenic clostridia strains.</title>
        <authorList>
            <person name="Brown S."/>
        </authorList>
    </citation>
    <scope>NUCLEOTIDE SEQUENCE</scope>
    <source>
        <strain evidence="3">DJ126</strain>
    </source>
</reference>
<dbReference type="NCBIfam" id="TIGR00277">
    <property type="entry name" value="HDIG"/>
    <property type="match status" value="1"/>
</dbReference>
<dbReference type="GO" id="GO:0000166">
    <property type="term" value="F:nucleotide binding"/>
    <property type="evidence" value="ECO:0007669"/>
    <property type="project" value="UniProtKB-KW"/>
</dbReference>
<evidence type="ECO:0000256" key="1">
    <source>
        <dbReference type="ARBA" id="ARBA00022741"/>
    </source>
</evidence>
<dbReference type="Gene3D" id="1.10.3210.10">
    <property type="entry name" value="Hypothetical protein af1432"/>
    <property type="match status" value="1"/>
</dbReference>
<dbReference type="Pfam" id="PF13671">
    <property type="entry name" value="AAA_33"/>
    <property type="match status" value="1"/>
</dbReference>
<dbReference type="InterPro" id="IPR050124">
    <property type="entry name" value="tRNA_CCA-adding_enzyme"/>
</dbReference>
<dbReference type="Proteomes" id="UP000821656">
    <property type="component" value="Unassembled WGS sequence"/>
</dbReference>
<dbReference type="InterPro" id="IPR027417">
    <property type="entry name" value="P-loop_NTPase"/>
</dbReference>
<dbReference type="Gene3D" id="3.40.50.300">
    <property type="entry name" value="P-loop containing nucleotide triphosphate hydrolases"/>
    <property type="match status" value="1"/>
</dbReference>
<dbReference type="Pfam" id="PF01966">
    <property type="entry name" value="HD"/>
    <property type="match status" value="1"/>
</dbReference>
<feature type="domain" description="HD" evidence="2">
    <location>
        <begin position="47"/>
        <end position="140"/>
    </location>
</feature>
<evidence type="ECO:0000313" key="4">
    <source>
        <dbReference type="Proteomes" id="UP000821656"/>
    </source>
</evidence>
<dbReference type="PANTHER" id="PTHR47545:SF1">
    <property type="entry name" value="MULTIFUNCTIONAL CCA PROTEIN"/>
    <property type="match status" value="1"/>
</dbReference>
<name>A0A9Q5CN95_CLOBE</name>
<evidence type="ECO:0000313" key="3">
    <source>
        <dbReference type="EMBL" id="NRV09760.1"/>
    </source>
</evidence>
<dbReference type="InterPro" id="IPR003607">
    <property type="entry name" value="HD/PDEase_dom"/>
</dbReference>
<gene>
    <name evidence="3" type="ORF">DFH45_002723</name>
</gene>
<accession>A0A9Q5CN95</accession>
<dbReference type="SUPFAM" id="SSF52540">
    <property type="entry name" value="P-loop containing nucleoside triphosphate hydrolases"/>
    <property type="match status" value="1"/>
</dbReference>
<dbReference type="PANTHER" id="PTHR47545">
    <property type="entry name" value="MULTIFUNCTIONAL CCA PROTEIN"/>
    <property type="match status" value="1"/>
</dbReference>
<comment type="caution">
    <text evidence="3">The sequence shown here is derived from an EMBL/GenBank/DDBJ whole genome shotgun (WGS) entry which is preliminary data.</text>
</comment>
<organism evidence="3 4">
    <name type="scientific">Clostridium beijerinckii</name>
    <name type="common">Clostridium MP</name>
    <dbReference type="NCBI Taxonomy" id="1520"/>
    <lineage>
        <taxon>Bacteria</taxon>
        <taxon>Bacillati</taxon>
        <taxon>Bacillota</taxon>
        <taxon>Clostridia</taxon>
        <taxon>Eubacteriales</taxon>
        <taxon>Clostridiaceae</taxon>
        <taxon>Clostridium</taxon>
    </lineage>
</organism>
<dbReference type="InterPro" id="IPR006674">
    <property type="entry name" value="HD_domain"/>
</dbReference>
<dbReference type="EMBL" id="JABSXK010000001">
    <property type="protein sequence ID" value="NRV09760.1"/>
    <property type="molecule type" value="Genomic_DNA"/>
</dbReference>
<sequence>MKSDLFENIINKQFDFQSIVDNFQVINNLTEIPQNPKYHGEGNVYIHTKNVCDELLNLNEWKELSNKQKVILYLAALFHDIGKISCTKIEEGEIVSPKHAIKGAKRFRELVYKEYAQKYEIDFQTREQIAALIKYHGLPLLFIEKEDLEYNLIKASECLDMNLLYLLSKADLLGRECCDKKELLNKIDYFREYSIEIGCFYSKKEFRNEYTRFKYFNSKNIWYGDEVFDITSFEVIVMVGFPLAGKDTYIKENLSHMHVISLDDIREEFNVSPRDNSSKIAMIAKDRAKDYMRLKEPFVWDATNIVSDTRKKLCDLFSSYGARVKFIYIEVPYNELISRNRTRARSVPIKVINNMIHKFDMLESFEGYKTEFHVNGHSKEVSIEKEYQMLELEQKMVVNRYRNPSSI</sequence>
<proteinExistence type="predicted"/>
<dbReference type="RefSeq" id="WP_236887870.1">
    <property type="nucleotide sequence ID" value="NZ_CP016090.1"/>
</dbReference>